<dbReference type="AlphaFoldDB" id="A0A8T4GDX2"/>
<keyword evidence="3" id="KW-1185">Reference proteome</keyword>
<evidence type="ECO:0000256" key="1">
    <source>
        <dbReference type="SAM" id="MobiDB-lite"/>
    </source>
</evidence>
<evidence type="ECO:0000313" key="2">
    <source>
        <dbReference type="EMBL" id="MBP1922658.1"/>
    </source>
</evidence>
<evidence type="ECO:0000313" key="3">
    <source>
        <dbReference type="Proteomes" id="UP000823588"/>
    </source>
</evidence>
<feature type="region of interest" description="Disordered" evidence="1">
    <location>
        <begin position="1"/>
        <end position="23"/>
    </location>
</feature>
<dbReference type="EMBL" id="JAGGKQ010000010">
    <property type="protein sequence ID" value="MBP1922658.1"/>
    <property type="molecule type" value="Genomic_DNA"/>
</dbReference>
<reference evidence="2" key="1">
    <citation type="submission" date="2021-03" db="EMBL/GenBank/DDBJ databases">
        <title>Genomic Encyclopedia of Type Strains, Phase IV (KMG-IV): sequencing the most valuable type-strain genomes for metagenomic binning, comparative biology and taxonomic classification.</title>
        <authorList>
            <person name="Goeker M."/>
        </authorList>
    </citation>
    <scope>NUCLEOTIDE SEQUENCE</scope>
    <source>
        <strain evidence="2">DSM 23564</strain>
    </source>
</reference>
<name>A0A8T4GDX2_9EURY</name>
<organism evidence="2 3">
    <name type="scientific">Halorubrum alkaliphilum</name>
    <dbReference type="NCBI Taxonomy" id="261290"/>
    <lineage>
        <taxon>Archaea</taxon>
        <taxon>Methanobacteriati</taxon>
        <taxon>Methanobacteriota</taxon>
        <taxon>Stenosarchaea group</taxon>
        <taxon>Halobacteria</taxon>
        <taxon>Halobacteriales</taxon>
        <taxon>Haloferacaceae</taxon>
        <taxon>Halorubrum</taxon>
    </lineage>
</organism>
<sequence length="91" mass="9480">MDDTVASSAAPPPVASESVALAPRLGERLSEPRTARESLAAAAASDEAGALEAFTVDPQSPTYKRRAGDLEEISLASFIYKPPPATPLSRL</sequence>
<protein>
    <submittedName>
        <fullName evidence="2">Uncharacterized protein</fullName>
    </submittedName>
</protein>
<accession>A0A8T4GDX2</accession>
<proteinExistence type="predicted"/>
<gene>
    <name evidence="2" type="ORF">J2751_001671</name>
</gene>
<dbReference type="Proteomes" id="UP000823588">
    <property type="component" value="Unassembled WGS sequence"/>
</dbReference>
<comment type="caution">
    <text evidence="2">The sequence shown here is derived from an EMBL/GenBank/DDBJ whole genome shotgun (WGS) entry which is preliminary data.</text>
</comment>